<evidence type="ECO:0000256" key="1">
    <source>
        <dbReference type="SAM" id="Phobius"/>
    </source>
</evidence>
<sequence length="212" mass="21768">MSVTTTPISTRAATPSPRLRRSPRLIVIGVLCACLGGLGGAVAWHRASHANQVLVMTRAVGQGEVVRTADVGLTSVAVDRAVATIPASQLDQIVGRHALVDLSPGQLLGSHSVGELRVAPGRARVGLRLAAGRLPTVYLPAGAHVTLVETSPDKDAEPVTNLSTVDAVVVAAPKATSDHGSWLVDVEVDSGNAARLAGLASLDRIAVVERGQ</sequence>
<keyword evidence="1" id="KW-1133">Transmembrane helix</keyword>
<protein>
    <submittedName>
        <fullName evidence="3">SAF domain protein</fullName>
    </submittedName>
</protein>
<organism evidence="3 4">
    <name type="scientific">[Propionibacterium] namnetense SK182B-JCVI</name>
    <dbReference type="NCBI Taxonomy" id="1051006"/>
    <lineage>
        <taxon>Bacteria</taxon>
        <taxon>Bacillati</taxon>
        <taxon>Actinomycetota</taxon>
        <taxon>Actinomycetes</taxon>
        <taxon>Propionibacteriales</taxon>
        <taxon>Propionibacteriaceae</taxon>
        <taxon>Cutibacterium</taxon>
    </lineage>
</organism>
<keyword evidence="1" id="KW-0472">Membrane</keyword>
<evidence type="ECO:0000313" key="3">
    <source>
        <dbReference type="EMBL" id="EGR94486.1"/>
    </source>
</evidence>
<evidence type="ECO:0000259" key="2">
    <source>
        <dbReference type="SMART" id="SM00858"/>
    </source>
</evidence>
<comment type="caution">
    <text evidence="3">The sequence shown here is derived from an EMBL/GenBank/DDBJ whole genome shotgun (WGS) entry which is preliminary data.</text>
</comment>
<accession>F9NXV8</accession>
<keyword evidence="1" id="KW-0812">Transmembrane</keyword>
<gene>
    <name evidence="3" type="ORF">HMPREF1162_1458</name>
</gene>
<dbReference type="CDD" id="cd11614">
    <property type="entry name" value="SAF_CpaB_FlgA_like"/>
    <property type="match status" value="1"/>
</dbReference>
<feature type="domain" description="SAF" evidence="2">
    <location>
        <begin position="51"/>
        <end position="114"/>
    </location>
</feature>
<dbReference type="EMBL" id="AFUN01000047">
    <property type="protein sequence ID" value="EGR94486.1"/>
    <property type="molecule type" value="Genomic_DNA"/>
</dbReference>
<dbReference type="PATRIC" id="fig|1051006.4.peg.2024"/>
<dbReference type="Pfam" id="PF08666">
    <property type="entry name" value="SAF"/>
    <property type="match status" value="1"/>
</dbReference>
<dbReference type="STRING" id="1574624.GCA_001642025_01595"/>
<dbReference type="AlphaFoldDB" id="F9NXV8"/>
<dbReference type="Proteomes" id="UP000007832">
    <property type="component" value="Unassembled WGS sequence"/>
</dbReference>
<dbReference type="SMART" id="SM00858">
    <property type="entry name" value="SAF"/>
    <property type="match status" value="1"/>
</dbReference>
<reference evidence="3 4" key="1">
    <citation type="submission" date="2011-07" db="EMBL/GenBank/DDBJ databases">
        <title>Genome Sequence of Propionibacterium acnes SK182B-JCVI.</title>
        <authorList>
            <person name="Durkin A.S."/>
            <person name="Madupu R."/>
            <person name="Hostetler J."/>
            <person name="Radune D."/>
            <person name="Torralba M."/>
            <person name="Methe B."/>
            <person name="Sutton G."/>
            <person name="Strausberg R.L."/>
            <person name="Nelson K.E."/>
        </authorList>
    </citation>
    <scope>NUCLEOTIDE SEQUENCE [LARGE SCALE GENOMIC DNA]</scope>
    <source>
        <strain evidence="3 4">SK182B-JCVI</strain>
    </source>
</reference>
<name>F9NXV8_9ACTN</name>
<evidence type="ECO:0000313" key="4">
    <source>
        <dbReference type="Proteomes" id="UP000007832"/>
    </source>
</evidence>
<dbReference type="InterPro" id="IPR013974">
    <property type="entry name" value="SAF"/>
</dbReference>
<proteinExistence type="predicted"/>
<feature type="transmembrane region" description="Helical" evidence="1">
    <location>
        <begin position="25"/>
        <end position="44"/>
    </location>
</feature>
<dbReference type="eggNOG" id="COG1261">
    <property type="taxonomic scope" value="Bacteria"/>
</dbReference>